<evidence type="ECO:0000313" key="3">
    <source>
        <dbReference type="EMBL" id="MBS7663603.1"/>
    </source>
</evidence>
<dbReference type="EMBL" id="JADPMV010000002">
    <property type="protein sequence ID" value="MBS7663603.1"/>
    <property type="molecule type" value="Genomic_DNA"/>
</dbReference>
<gene>
    <name evidence="3" type="ORF">I0D00_16885</name>
</gene>
<dbReference type="PROSITE" id="PS00061">
    <property type="entry name" value="ADH_SHORT"/>
    <property type="match status" value="1"/>
</dbReference>
<organism evidence="3 4">
    <name type="scientific">Pseudomonas lalucatii</name>
    <dbReference type="NCBI Taxonomy" id="1424203"/>
    <lineage>
        <taxon>Bacteria</taxon>
        <taxon>Pseudomonadati</taxon>
        <taxon>Pseudomonadota</taxon>
        <taxon>Gammaproteobacteria</taxon>
        <taxon>Pseudomonadales</taxon>
        <taxon>Pseudomonadaceae</taxon>
        <taxon>Pseudomonas</taxon>
    </lineage>
</organism>
<dbReference type="PANTHER" id="PTHR43008:SF4">
    <property type="entry name" value="CHAIN DEHYDROGENASE, PUTATIVE (AFU_ORTHOLOGUE AFUA_4G08710)-RELATED"/>
    <property type="match status" value="1"/>
</dbReference>
<keyword evidence="4" id="KW-1185">Reference proteome</keyword>
<keyword evidence="2" id="KW-0560">Oxidoreductase</keyword>
<reference evidence="3 4" key="1">
    <citation type="journal article" date="2021" name="Syst. Appl. Microbiol.">
        <title>Pseudomonas lalucatii sp. nov. isolated from Vallgornera, a karstic cave in Mallorca, Western Mediterranean.</title>
        <authorList>
            <person name="Busquets A."/>
            <person name="Mulet M."/>
            <person name="Gomila M."/>
            <person name="Garcia-Valdes E."/>
        </authorList>
    </citation>
    <scope>NUCLEOTIDE SEQUENCE [LARGE SCALE GENOMIC DNA]</scope>
    <source>
        <strain evidence="3 4">R1b54</strain>
    </source>
</reference>
<dbReference type="InterPro" id="IPR036291">
    <property type="entry name" value="NAD(P)-bd_dom_sf"/>
</dbReference>
<dbReference type="InterPro" id="IPR002347">
    <property type="entry name" value="SDR_fam"/>
</dbReference>
<sequence length="269" mass="28031">MSLLNDHVVLVTGGGSGLGLGVARHCLAEGAQLAVMELSAAKVAALREEFGADVLVLQGDVTSLADLRACREAVLERHGRLNALIGTQGIFDGNVPIAEMAEDRLYALFDEVLSVNVKGYLLSARVFGEALQASGGAMVFTTSTAAYAADGGGAAYSASKGAIRSLVNQLAFEFAPHVRVNAVAPAGIANSQLSGPHALGLSAQKQSDIPTDAFLSMFRSLSLLQELPTPEDHGPLYAFLASRQNRIMTGQTVVADQGLLNRAVLTRGD</sequence>
<dbReference type="Gene3D" id="3.40.50.720">
    <property type="entry name" value="NAD(P)-binding Rossmann-like Domain"/>
    <property type="match status" value="1"/>
</dbReference>
<proteinExistence type="inferred from homology"/>
<protein>
    <submittedName>
        <fullName evidence="3">SDR family oxidoreductase</fullName>
    </submittedName>
</protein>
<dbReference type="PANTHER" id="PTHR43008">
    <property type="entry name" value="BENZIL REDUCTASE"/>
    <property type="match status" value="1"/>
</dbReference>
<dbReference type="PRINTS" id="PR00081">
    <property type="entry name" value="GDHRDH"/>
</dbReference>
<evidence type="ECO:0000256" key="2">
    <source>
        <dbReference type="ARBA" id="ARBA00023002"/>
    </source>
</evidence>
<comment type="caution">
    <text evidence="3">The sequence shown here is derived from an EMBL/GenBank/DDBJ whole genome shotgun (WGS) entry which is preliminary data.</text>
</comment>
<dbReference type="SUPFAM" id="SSF51735">
    <property type="entry name" value="NAD(P)-binding Rossmann-fold domains"/>
    <property type="match status" value="1"/>
</dbReference>
<evidence type="ECO:0000313" key="4">
    <source>
        <dbReference type="Proteomes" id="UP001196601"/>
    </source>
</evidence>
<comment type="similarity">
    <text evidence="1">Belongs to the short-chain dehydrogenases/reductases (SDR) family.</text>
</comment>
<dbReference type="Proteomes" id="UP001196601">
    <property type="component" value="Unassembled WGS sequence"/>
</dbReference>
<accession>A0ABS5Q5K3</accession>
<dbReference type="RefSeq" id="WP_213640985.1">
    <property type="nucleotide sequence ID" value="NZ_JADPMV010000002.1"/>
</dbReference>
<dbReference type="InterPro" id="IPR020904">
    <property type="entry name" value="Sc_DH/Rdtase_CS"/>
</dbReference>
<name>A0ABS5Q5K3_9PSED</name>
<evidence type="ECO:0000256" key="1">
    <source>
        <dbReference type="ARBA" id="ARBA00006484"/>
    </source>
</evidence>
<dbReference type="Pfam" id="PF13561">
    <property type="entry name" value="adh_short_C2"/>
    <property type="match status" value="1"/>
</dbReference>